<gene>
    <name evidence="1" type="ORF">ACFQ5D_03365</name>
</gene>
<dbReference type="Proteomes" id="UP001597340">
    <property type="component" value="Unassembled WGS sequence"/>
</dbReference>
<keyword evidence="2" id="KW-1185">Reference proteome</keyword>
<name>A0ABW4D9P4_9BACL</name>
<organism evidence="1 2">
    <name type="scientific">Paenibacillus farraposensis</name>
    <dbReference type="NCBI Taxonomy" id="2807095"/>
    <lineage>
        <taxon>Bacteria</taxon>
        <taxon>Bacillati</taxon>
        <taxon>Bacillota</taxon>
        <taxon>Bacilli</taxon>
        <taxon>Bacillales</taxon>
        <taxon>Paenibacillaceae</taxon>
        <taxon>Paenibacillus</taxon>
    </lineage>
</organism>
<reference evidence="2" key="1">
    <citation type="journal article" date="2019" name="Int. J. Syst. Evol. Microbiol.">
        <title>The Global Catalogue of Microorganisms (GCM) 10K type strain sequencing project: providing services to taxonomists for standard genome sequencing and annotation.</title>
        <authorList>
            <consortium name="The Broad Institute Genomics Platform"/>
            <consortium name="The Broad Institute Genome Sequencing Center for Infectious Disease"/>
            <person name="Wu L."/>
            <person name="Ma J."/>
        </authorList>
    </citation>
    <scope>NUCLEOTIDE SEQUENCE [LARGE SCALE GENOMIC DNA]</scope>
    <source>
        <strain evidence="2">CCM 9147</strain>
    </source>
</reference>
<evidence type="ECO:0000313" key="2">
    <source>
        <dbReference type="Proteomes" id="UP001597340"/>
    </source>
</evidence>
<evidence type="ECO:0008006" key="3">
    <source>
        <dbReference type="Google" id="ProtNLM"/>
    </source>
</evidence>
<dbReference type="RefSeq" id="WP_229526630.1">
    <property type="nucleotide sequence ID" value="NZ_JAFFQR010000112.1"/>
</dbReference>
<proteinExistence type="predicted"/>
<accession>A0ABW4D9P4</accession>
<comment type="caution">
    <text evidence="1">The sequence shown here is derived from an EMBL/GenBank/DDBJ whole genome shotgun (WGS) entry which is preliminary data.</text>
</comment>
<protein>
    <recommendedName>
        <fullName evidence="3">Carbohydrate binding domain-containing protein</fullName>
    </recommendedName>
</protein>
<sequence length="869" mass="94305">MGSEKTPNLGLNQIDRTSPKTTYFDLEKYLDQNWRAVDDFAGGVNDGVNAIKKRLDTTERKTVTLEPGLQIVHAEKAAPFSLTGLSGRTLVNLLGRWGNLSSLTGVLPSQSDLVLDTSNKGTMLNSLKVTIKSGYTAGVGFYSNFKFLAGKYYVAIAKAKVGNATNAGISLPSVLAGTKVTDRTKFTTTWLRFAPTSDVTSNIDLIIEGTEGQYSYFEAVRIYEISASEYAALAEMTGEQIDAKYPYVDSVMPVRNPYAIRYGENLLPPFYEWKTTGHKISIDSPYSIEGELLSGAIGTDAYAVIYLDVIPNKEYTITNPAESTGKMRISTYNSSGIRIQGVFINPGESRVIRIDATAVRIGVHISGVTNYTNEFNVDTWSWPVGTKYKFYNPILNIGNTAKPFKPREDSMLAIQTDLYADPVTGANADTVFERDGQYFKTSKWQGLTLDGGLTYALQASRIGYKNIEVSSVSNATEIALGCTGYKYDGQILVADGTFTIVDRAYGTGGKMYVTVSSADSGWGDSYTPTADEIKAYFMGWVMYDGSLNGGAANPDNPTGNVYNGTGSKAWCRRKDGVFRAFADPTATLPTTLAQNWTPYELIYQLATPTVEPIVSEGQLSFIEEDNQVEVGTGLIVREGVKPSPSGNNFWINGALGGAGKLRERTSKILAVYRNGKDNSWTVAVQLVDQNVYGVSQALTSGARFDQSAIYSVTYLMLDKSPVASFVGSYAVSEKSLLADLVESVQQNVARVSVLENKKADKDNPAWITPTLLNGWTAYSTLQPVGYYKDVLGIVRLRGMLKSGPNGSAVFRLPDGYKPSAMSEHVTVTKVTTGAVAIGNLEIAPTGIVIPYTGGNEWLSLDGITFLADQ</sequence>
<evidence type="ECO:0000313" key="1">
    <source>
        <dbReference type="EMBL" id="MFD1460501.1"/>
    </source>
</evidence>
<dbReference type="EMBL" id="JBHTNZ010000003">
    <property type="protein sequence ID" value="MFD1460501.1"/>
    <property type="molecule type" value="Genomic_DNA"/>
</dbReference>